<evidence type="ECO:0000256" key="2">
    <source>
        <dbReference type="ARBA" id="ARBA00007656"/>
    </source>
</evidence>
<name>A0A1G8VUL4_9GAMM</name>
<comment type="similarity">
    <text evidence="2">Belongs to the PpiC/parvulin rotamase family.</text>
</comment>
<proteinExistence type="inferred from homology"/>
<reference evidence="8" key="1">
    <citation type="submission" date="2016-10" db="EMBL/GenBank/DDBJ databases">
        <authorList>
            <person name="Varghese N."/>
            <person name="Submissions S."/>
        </authorList>
    </citation>
    <scope>NUCLEOTIDE SEQUENCE [LARGE SCALE GENOMIC DNA]</scope>
    <source>
        <strain evidence="8">CGMCC 1.10658</strain>
    </source>
</reference>
<dbReference type="Gene3D" id="3.10.50.40">
    <property type="match status" value="1"/>
</dbReference>
<dbReference type="Gene3D" id="1.10.4030.10">
    <property type="entry name" value="Porin chaperone SurA, peptide-binding domain"/>
    <property type="match status" value="1"/>
</dbReference>
<dbReference type="InterPro" id="IPR046357">
    <property type="entry name" value="PPIase_dom_sf"/>
</dbReference>
<feature type="domain" description="PpiC" evidence="6">
    <location>
        <begin position="133"/>
        <end position="226"/>
    </location>
</feature>
<dbReference type="SUPFAM" id="SSF109998">
    <property type="entry name" value="Triger factor/SurA peptide-binding domain-like"/>
    <property type="match status" value="1"/>
</dbReference>
<dbReference type="EC" id="5.2.1.8" evidence="3"/>
<accession>A0A1G8VUL4</accession>
<evidence type="ECO:0000256" key="5">
    <source>
        <dbReference type="PROSITE-ProRule" id="PRU00278"/>
    </source>
</evidence>
<gene>
    <name evidence="7" type="ORF">SAMN05216212_0740</name>
</gene>
<evidence type="ECO:0000259" key="6">
    <source>
        <dbReference type="PROSITE" id="PS50198"/>
    </source>
</evidence>
<dbReference type="GO" id="GO:0003755">
    <property type="term" value="F:peptidyl-prolyl cis-trans isomerase activity"/>
    <property type="evidence" value="ECO:0007669"/>
    <property type="project" value="UniProtKB-KW"/>
</dbReference>
<dbReference type="InterPro" id="IPR050245">
    <property type="entry name" value="PrsA_foldase"/>
</dbReference>
<dbReference type="Pfam" id="PF13145">
    <property type="entry name" value="Rotamase_2"/>
    <property type="match status" value="1"/>
</dbReference>
<sequence>MKSHWTRDPVLHFAIIGSLLFGASSLYRDKRADGGDITVTGDRIDHLAAIFERSWQRPPDATELRQLIDEHVREEILYREAVRLGLDQDDTVVRRRMRMKMELLAGDLADAIEPGDEVLQAYYRRHIDRYMVPARYTFEQIYLDSNQRAEVAEDARLILGRLAAGDNPRELGDTSLLQPSHKEASEENLARQFGGSFALQLRELEPGQWAGPVTSAYGEHLVRVSARLPAHEPGFTSVRDTVLRDWQADERQKILQTQYETLRGNYRVEIVARGREATSQ</sequence>
<organism evidence="7 8">
    <name type="scientific">Microbulbifer yueqingensis</name>
    <dbReference type="NCBI Taxonomy" id="658219"/>
    <lineage>
        <taxon>Bacteria</taxon>
        <taxon>Pseudomonadati</taxon>
        <taxon>Pseudomonadota</taxon>
        <taxon>Gammaproteobacteria</taxon>
        <taxon>Cellvibrionales</taxon>
        <taxon>Microbulbiferaceae</taxon>
        <taxon>Microbulbifer</taxon>
    </lineage>
</organism>
<dbReference type="AlphaFoldDB" id="A0A1G8VUL4"/>
<dbReference type="InterPro" id="IPR000297">
    <property type="entry name" value="PPIase_PpiC"/>
</dbReference>
<dbReference type="EMBL" id="FNFH01000001">
    <property type="protein sequence ID" value="SDJ69709.1"/>
    <property type="molecule type" value="Genomic_DNA"/>
</dbReference>
<dbReference type="PANTHER" id="PTHR47245:SF2">
    <property type="entry name" value="PEPTIDYL-PROLYL CIS-TRANS ISOMERASE HP_0175-RELATED"/>
    <property type="match status" value="1"/>
</dbReference>
<evidence type="ECO:0000256" key="3">
    <source>
        <dbReference type="ARBA" id="ARBA00013194"/>
    </source>
</evidence>
<dbReference type="Proteomes" id="UP000199305">
    <property type="component" value="Unassembled WGS sequence"/>
</dbReference>
<keyword evidence="5" id="KW-0413">Isomerase</keyword>
<keyword evidence="8" id="KW-1185">Reference proteome</keyword>
<evidence type="ECO:0000256" key="1">
    <source>
        <dbReference type="ARBA" id="ARBA00000971"/>
    </source>
</evidence>
<comment type="catalytic activity">
    <reaction evidence="1">
        <text>[protein]-peptidylproline (omega=180) = [protein]-peptidylproline (omega=0)</text>
        <dbReference type="Rhea" id="RHEA:16237"/>
        <dbReference type="Rhea" id="RHEA-COMP:10747"/>
        <dbReference type="Rhea" id="RHEA-COMP:10748"/>
        <dbReference type="ChEBI" id="CHEBI:83833"/>
        <dbReference type="ChEBI" id="CHEBI:83834"/>
        <dbReference type="EC" id="5.2.1.8"/>
    </reaction>
</comment>
<dbReference type="InterPro" id="IPR027304">
    <property type="entry name" value="Trigger_fact/SurA_dom_sf"/>
</dbReference>
<dbReference type="PROSITE" id="PS50198">
    <property type="entry name" value="PPIC_PPIASE_2"/>
    <property type="match status" value="1"/>
</dbReference>
<evidence type="ECO:0000313" key="8">
    <source>
        <dbReference type="Proteomes" id="UP000199305"/>
    </source>
</evidence>
<evidence type="ECO:0000313" key="7">
    <source>
        <dbReference type="EMBL" id="SDJ69709.1"/>
    </source>
</evidence>
<keyword evidence="4 5" id="KW-0697">Rotamase</keyword>
<protein>
    <recommendedName>
        <fullName evidence="3">peptidylprolyl isomerase</fullName>
        <ecNumber evidence="3">5.2.1.8</ecNumber>
    </recommendedName>
</protein>
<dbReference type="RefSeq" id="WP_175453002.1">
    <property type="nucleotide sequence ID" value="NZ_FNFH01000001.1"/>
</dbReference>
<dbReference type="PANTHER" id="PTHR47245">
    <property type="entry name" value="PEPTIDYLPROLYL ISOMERASE"/>
    <property type="match status" value="1"/>
</dbReference>
<evidence type="ECO:0000256" key="4">
    <source>
        <dbReference type="ARBA" id="ARBA00023110"/>
    </source>
</evidence>
<dbReference type="STRING" id="658219.SAMN05216212_0740"/>